<reference evidence="4 5" key="1">
    <citation type="submission" date="2024-11" db="EMBL/GenBank/DDBJ databases">
        <authorList>
            <person name="Heng Y.C."/>
            <person name="Lim A.C.H."/>
            <person name="Lee J.K.Y."/>
            <person name="Kittelmann S."/>
        </authorList>
    </citation>
    <scope>NUCLEOTIDE SEQUENCE [LARGE SCALE GENOMIC DNA]</scope>
    <source>
        <strain evidence="4 5">WILCCON 0185</strain>
    </source>
</reference>
<dbReference type="EMBL" id="JBJHZZ010000027">
    <property type="protein sequence ID" value="MFL0248710.1"/>
    <property type="molecule type" value="Genomic_DNA"/>
</dbReference>
<evidence type="ECO:0000256" key="3">
    <source>
        <dbReference type="ARBA" id="ARBA00024446"/>
    </source>
</evidence>
<keyword evidence="2" id="KW-1282">Carboxysome</keyword>
<keyword evidence="5" id="KW-1185">Reference proteome</keyword>
<name>A0ABW8T8D5_9CLOT</name>
<evidence type="ECO:0000256" key="1">
    <source>
        <dbReference type="ARBA" id="ARBA00023587"/>
    </source>
</evidence>
<dbReference type="CDD" id="cd01614">
    <property type="entry name" value="EutN_CcmL"/>
    <property type="match status" value="1"/>
</dbReference>
<sequence>MQLAKVIGSVVATRKDELLTGIKLLVIQPVDSKGNKEGSPIVAVDTVGAGSGEMVIYAKSKEGAMALPNPSACADAGITGIIDHVYRP</sequence>
<dbReference type="RefSeq" id="WP_406771137.1">
    <property type="nucleotide sequence ID" value="NZ_JBJHZZ010000027.1"/>
</dbReference>
<evidence type="ECO:0000256" key="2">
    <source>
        <dbReference type="ARBA" id="ARBA00023669"/>
    </source>
</evidence>
<evidence type="ECO:0000313" key="4">
    <source>
        <dbReference type="EMBL" id="MFL0248710.1"/>
    </source>
</evidence>
<dbReference type="PANTHER" id="PTHR36539">
    <property type="entry name" value="ETHANOLAMINE UTILIZATION PROTEIN EUTN"/>
    <property type="match status" value="1"/>
</dbReference>
<evidence type="ECO:0000313" key="5">
    <source>
        <dbReference type="Proteomes" id="UP001623591"/>
    </source>
</evidence>
<dbReference type="Proteomes" id="UP001623591">
    <property type="component" value="Unassembled WGS sequence"/>
</dbReference>
<keyword evidence="3" id="KW-1283">Bacterial microcompartment</keyword>
<organism evidence="4 5">
    <name type="scientific">Candidatus Clostridium stratigraminis</name>
    <dbReference type="NCBI Taxonomy" id="3381661"/>
    <lineage>
        <taxon>Bacteria</taxon>
        <taxon>Bacillati</taxon>
        <taxon>Bacillota</taxon>
        <taxon>Clostridia</taxon>
        <taxon>Eubacteriales</taxon>
        <taxon>Clostridiaceae</taxon>
        <taxon>Clostridium</taxon>
    </lineage>
</organism>
<proteinExistence type="predicted"/>
<dbReference type="Pfam" id="PF03319">
    <property type="entry name" value="EutN_CcmL"/>
    <property type="match status" value="1"/>
</dbReference>
<dbReference type="InterPro" id="IPR004992">
    <property type="entry name" value="EutN_CcmL"/>
</dbReference>
<comment type="subcellular location">
    <subcellularLocation>
        <location evidence="1">Carboxysome</location>
    </subcellularLocation>
</comment>
<dbReference type="Gene3D" id="2.40.50.220">
    <property type="entry name" value="EutN/Ccml"/>
    <property type="match status" value="1"/>
</dbReference>
<dbReference type="InterPro" id="IPR036677">
    <property type="entry name" value="EutN_CcmL_sf"/>
</dbReference>
<comment type="caution">
    <text evidence="4">The sequence shown here is derived from an EMBL/GenBank/DDBJ whole genome shotgun (WGS) entry which is preliminary data.</text>
</comment>
<dbReference type="SUPFAM" id="SSF159133">
    <property type="entry name" value="EutN/CcmL-like"/>
    <property type="match status" value="1"/>
</dbReference>
<dbReference type="PANTHER" id="PTHR36539:SF1">
    <property type="entry name" value="BACTERIAL MICROCOMPARTMENT SHELL VERTEX PROTEIN EUTN"/>
    <property type="match status" value="1"/>
</dbReference>
<protein>
    <submittedName>
        <fullName evidence="4">EutN/CcmL family microcompartment protein</fullName>
    </submittedName>
</protein>
<accession>A0ABW8T8D5</accession>
<gene>
    <name evidence="4" type="ORF">ACJDUG_17350</name>
</gene>
<dbReference type="PROSITE" id="PS51932">
    <property type="entry name" value="BMV"/>
    <property type="match status" value="1"/>
</dbReference>